<accession>A0A940DNU5</accession>
<evidence type="ECO:0000256" key="1">
    <source>
        <dbReference type="ARBA" id="ARBA00022729"/>
    </source>
</evidence>
<dbReference type="InterPro" id="IPR029046">
    <property type="entry name" value="LolA/LolB/LppX"/>
</dbReference>
<gene>
    <name evidence="3" type="ORF">IAC07_05460</name>
</gene>
<evidence type="ECO:0000313" key="4">
    <source>
        <dbReference type="Proteomes" id="UP000771749"/>
    </source>
</evidence>
<proteinExistence type="predicted"/>
<dbReference type="Pfam" id="PF03548">
    <property type="entry name" value="LolA"/>
    <property type="match status" value="1"/>
</dbReference>
<dbReference type="AlphaFoldDB" id="A0A940DNU5"/>
<keyword evidence="1 2" id="KW-0732">Signal</keyword>
<reference evidence="3" key="1">
    <citation type="submission" date="2020-10" db="EMBL/GenBank/DDBJ databases">
        <authorList>
            <person name="Gilroy R."/>
        </authorList>
    </citation>
    <scope>NUCLEOTIDE SEQUENCE</scope>
    <source>
        <strain evidence="3">F1-3629</strain>
    </source>
</reference>
<dbReference type="Gene3D" id="2.50.20.10">
    <property type="entry name" value="Lipoprotein localisation LolA/LolB/LppX"/>
    <property type="match status" value="1"/>
</dbReference>
<dbReference type="CDD" id="cd16325">
    <property type="entry name" value="LolA"/>
    <property type="match status" value="1"/>
</dbReference>
<dbReference type="EMBL" id="JADIMJ010000081">
    <property type="protein sequence ID" value="MBO8454156.1"/>
    <property type="molecule type" value="Genomic_DNA"/>
</dbReference>
<dbReference type="PANTHER" id="PTHR35869">
    <property type="entry name" value="OUTER-MEMBRANE LIPOPROTEIN CARRIER PROTEIN"/>
    <property type="match status" value="1"/>
</dbReference>
<comment type="caution">
    <text evidence="3">The sequence shown here is derived from an EMBL/GenBank/DDBJ whole genome shotgun (WGS) entry which is preliminary data.</text>
</comment>
<protein>
    <submittedName>
        <fullName evidence="3">Outer membrane lipoprotein carrier protein LolA</fullName>
    </submittedName>
</protein>
<dbReference type="SUPFAM" id="SSF89392">
    <property type="entry name" value="Prokaryotic lipoproteins and lipoprotein localization factors"/>
    <property type="match status" value="1"/>
</dbReference>
<feature type="chain" id="PRO_5036748555" evidence="2">
    <location>
        <begin position="23"/>
        <end position="209"/>
    </location>
</feature>
<keyword evidence="3" id="KW-0449">Lipoprotein</keyword>
<organism evidence="3 4">
    <name type="scientific">Candidatus Cryptobacteroides gallistercoris</name>
    <dbReference type="NCBI Taxonomy" id="2840765"/>
    <lineage>
        <taxon>Bacteria</taxon>
        <taxon>Pseudomonadati</taxon>
        <taxon>Bacteroidota</taxon>
        <taxon>Bacteroidia</taxon>
        <taxon>Bacteroidales</taxon>
        <taxon>Candidatus Cryptobacteroides</taxon>
    </lineage>
</organism>
<dbReference type="PANTHER" id="PTHR35869:SF1">
    <property type="entry name" value="OUTER-MEMBRANE LIPOPROTEIN CARRIER PROTEIN"/>
    <property type="match status" value="1"/>
</dbReference>
<feature type="signal peptide" evidence="2">
    <location>
        <begin position="1"/>
        <end position="22"/>
    </location>
</feature>
<name>A0A940DNU5_9BACT</name>
<dbReference type="Proteomes" id="UP000771749">
    <property type="component" value="Unassembled WGS sequence"/>
</dbReference>
<sequence>MRKYISAAAAFLFSAAALPLFSAAGPAEEPVEITDLTEFNAGLEKMTSSVNSIDSRFEQRKYMDVLQRDVVTSGTFSFVRPDKIRMQYDAPVDYAIVMDSESVTIISGGTENSTPVQGNPVFSQIRNMMTACMTGDLSVLGEDFSVKHYEDGAQYLVVLRPENSFIREYIAGIELRFDKETMALLSLKMMEDGADSTEYRFSDIKYNLH</sequence>
<reference evidence="3" key="2">
    <citation type="journal article" date="2021" name="PeerJ">
        <title>Extensive microbial diversity within the chicken gut microbiome revealed by metagenomics and culture.</title>
        <authorList>
            <person name="Gilroy R."/>
            <person name="Ravi A."/>
            <person name="Getino M."/>
            <person name="Pursley I."/>
            <person name="Horton D.L."/>
            <person name="Alikhan N.F."/>
            <person name="Baker D."/>
            <person name="Gharbi K."/>
            <person name="Hall N."/>
            <person name="Watson M."/>
            <person name="Adriaenssens E.M."/>
            <person name="Foster-Nyarko E."/>
            <person name="Jarju S."/>
            <person name="Secka A."/>
            <person name="Antonio M."/>
            <person name="Oren A."/>
            <person name="Chaudhuri R.R."/>
            <person name="La Ragione R."/>
            <person name="Hildebrand F."/>
            <person name="Pallen M.J."/>
        </authorList>
    </citation>
    <scope>NUCLEOTIDE SEQUENCE</scope>
    <source>
        <strain evidence="3">F1-3629</strain>
    </source>
</reference>
<evidence type="ECO:0000313" key="3">
    <source>
        <dbReference type="EMBL" id="MBO8454156.1"/>
    </source>
</evidence>
<dbReference type="InterPro" id="IPR004564">
    <property type="entry name" value="OM_lipoprot_carrier_LolA-like"/>
</dbReference>
<evidence type="ECO:0000256" key="2">
    <source>
        <dbReference type="SAM" id="SignalP"/>
    </source>
</evidence>